<evidence type="ECO:0000256" key="2">
    <source>
        <dbReference type="ARBA" id="ARBA00004496"/>
    </source>
</evidence>
<evidence type="ECO:0000256" key="10">
    <source>
        <dbReference type="ARBA" id="ARBA00022726"/>
    </source>
</evidence>
<reference evidence="17 18" key="1">
    <citation type="submission" date="2018-07" db="EMBL/GenBank/DDBJ databases">
        <title>Complete genome sequence of Spiroplasma alleghenense PLHS-1 (ATCC 51752).</title>
        <authorList>
            <person name="Chou L."/>
            <person name="Lee T.-Y."/>
            <person name="Tsai Y.-M."/>
            <person name="Kuo C.-H."/>
        </authorList>
    </citation>
    <scope>NUCLEOTIDE SEQUENCE [LARGE SCALE GENOMIC DNA]</scope>
    <source>
        <strain evidence="17 18">PLHS-1</strain>
    </source>
</reference>
<keyword evidence="9 15" id="KW-0479">Metal-binding</keyword>
<dbReference type="GO" id="GO:0032264">
    <property type="term" value="P:IMP salvage"/>
    <property type="evidence" value="ECO:0007669"/>
    <property type="project" value="UniProtKB-UniPathway"/>
</dbReference>
<keyword evidence="11 15" id="KW-0547">Nucleotide-binding</keyword>
<dbReference type="GO" id="GO:0000166">
    <property type="term" value="F:nucleotide binding"/>
    <property type="evidence" value="ECO:0007669"/>
    <property type="project" value="UniProtKB-KW"/>
</dbReference>
<dbReference type="GO" id="GO:0000287">
    <property type="term" value="F:magnesium ion binding"/>
    <property type="evidence" value="ECO:0007669"/>
    <property type="project" value="TreeGrafter"/>
</dbReference>
<comment type="cofactor">
    <cofactor evidence="1 15">
        <name>Mg(2+)</name>
        <dbReference type="ChEBI" id="CHEBI:18420"/>
    </cofactor>
</comment>
<feature type="domain" description="Phosphoribosyltransferase" evidence="16">
    <location>
        <begin position="31"/>
        <end position="163"/>
    </location>
</feature>
<organism evidence="17 18">
    <name type="scientific">Spiroplasma alleghenense</name>
    <dbReference type="NCBI Taxonomy" id="216931"/>
    <lineage>
        <taxon>Bacteria</taxon>
        <taxon>Bacillati</taxon>
        <taxon>Mycoplasmatota</taxon>
        <taxon>Mollicutes</taxon>
        <taxon>Entomoplasmatales</taxon>
        <taxon>Spiroplasmataceae</taxon>
        <taxon>Spiroplasma</taxon>
    </lineage>
</organism>
<dbReference type="Gene3D" id="3.40.50.2020">
    <property type="match status" value="1"/>
</dbReference>
<dbReference type="InterPro" id="IPR000836">
    <property type="entry name" value="PRTase_dom"/>
</dbReference>
<evidence type="ECO:0000256" key="6">
    <source>
        <dbReference type="ARBA" id="ARBA00022490"/>
    </source>
</evidence>
<comment type="catalytic activity">
    <reaction evidence="13">
        <text>GMP + diphosphate = guanine + 5-phospho-alpha-D-ribose 1-diphosphate</text>
        <dbReference type="Rhea" id="RHEA:25424"/>
        <dbReference type="ChEBI" id="CHEBI:16235"/>
        <dbReference type="ChEBI" id="CHEBI:33019"/>
        <dbReference type="ChEBI" id="CHEBI:58017"/>
        <dbReference type="ChEBI" id="CHEBI:58115"/>
        <dbReference type="EC" id="2.4.2.8"/>
    </reaction>
    <physiologicalReaction direction="right-to-left" evidence="13">
        <dbReference type="Rhea" id="RHEA:25426"/>
    </physiologicalReaction>
</comment>
<dbReference type="UniPathway" id="UPA00591">
    <property type="reaction ID" value="UER00648"/>
</dbReference>
<dbReference type="CDD" id="cd06223">
    <property type="entry name" value="PRTases_typeI"/>
    <property type="match status" value="1"/>
</dbReference>
<keyword evidence="12 15" id="KW-0460">Magnesium</keyword>
<evidence type="ECO:0000256" key="13">
    <source>
        <dbReference type="ARBA" id="ARBA00048811"/>
    </source>
</evidence>
<evidence type="ECO:0000256" key="15">
    <source>
        <dbReference type="RuleBase" id="RU364099"/>
    </source>
</evidence>
<gene>
    <name evidence="17" type="primary">hprT</name>
    <name evidence="17" type="ORF">SALLE_v1c01770</name>
</gene>
<dbReference type="GO" id="GO:0005829">
    <property type="term" value="C:cytosol"/>
    <property type="evidence" value="ECO:0007669"/>
    <property type="project" value="TreeGrafter"/>
</dbReference>
<dbReference type="KEGG" id="salx:SALLE_v1c01770"/>
<dbReference type="GO" id="GO:0006178">
    <property type="term" value="P:guanine salvage"/>
    <property type="evidence" value="ECO:0007669"/>
    <property type="project" value="TreeGrafter"/>
</dbReference>
<dbReference type="InterPro" id="IPR050408">
    <property type="entry name" value="HGPRT"/>
</dbReference>
<evidence type="ECO:0000313" key="18">
    <source>
        <dbReference type="Proteomes" id="UP000254792"/>
    </source>
</evidence>
<comment type="similarity">
    <text evidence="5 15">Belongs to the purine/pyrimidine phosphoribosyltransferase family.</text>
</comment>
<evidence type="ECO:0000256" key="11">
    <source>
        <dbReference type="ARBA" id="ARBA00022741"/>
    </source>
</evidence>
<dbReference type="AlphaFoldDB" id="A0A345Z2M4"/>
<dbReference type="Pfam" id="PF00156">
    <property type="entry name" value="Pribosyltran"/>
    <property type="match status" value="1"/>
</dbReference>
<dbReference type="SUPFAM" id="SSF53271">
    <property type="entry name" value="PRTase-like"/>
    <property type="match status" value="1"/>
</dbReference>
<dbReference type="EC" id="2.4.2.8" evidence="15"/>
<evidence type="ECO:0000259" key="16">
    <source>
        <dbReference type="Pfam" id="PF00156"/>
    </source>
</evidence>
<dbReference type="FunFam" id="3.40.50.2020:FF:000006">
    <property type="entry name" value="Hypoxanthine phosphoribosyltransferase"/>
    <property type="match status" value="1"/>
</dbReference>
<dbReference type="GO" id="GO:0006166">
    <property type="term" value="P:purine ribonucleoside salvage"/>
    <property type="evidence" value="ECO:0007669"/>
    <property type="project" value="UniProtKB-KW"/>
</dbReference>
<proteinExistence type="inferred from homology"/>
<evidence type="ECO:0000256" key="5">
    <source>
        <dbReference type="ARBA" id="ARBA00008391"/>
    </source>
</evidence>
<dbReference type="PANTHER" id="PTHR43340:SF1">
    <property type="entry name" value="HYPOXANTHINE PHOSPHORIBOSYLTRANSFERASE"/>
    <property type="match status" value="1"/>
</dbReference>
<keyword evidence="18" id="KW-1185">Reference proteome</keyword>
<dbReference type="GO" id="GO:0046100">
    <property type="term" value="P:hypoxanthine metabolic process"/>
    <property type="evidence" value="ECO:0007669"/>
    <property type="project" value="TreeGrafter"/>
</dbReference>
<evidence type="ECO:0000256" key="12">
    <source>
        <dbReference type="ARBA" id="ARBA00022842"/>
    </source>
</evidence>
<dbReference type="Proteomes" id="UP000254792">
    <property type="component" value="Chromosome"/>
</dbReference>
<evidence type="ECO:0000256" key="9">
    <source>
        <dbReference type="ARBA" id="ARBA00022723"/>
    </source>
</evidence>
<keyword evidence="8 15" id="KW-0808">Transferase</keyword>
<dbReference type="InterPro" id="IPR029057">
    <property type="entry name" value="PRTase-like"/>
</dbReference>
<dbReference type="GO" id="GO:0004422">
    <property type="term" value="F:hypoxanthine phosphoribosyltransferase activity"/>
    <property type="evidence" value="ECO:0007669"/>
    <property type="project" value="InterPro"/>
</dbReference>
<dbReference type="NCBIfam" id="TIGR01203">
    <property type="entry name" value="HGPRTase"/>
    <property type="match status" value="1"/>
</dbReference>
<keyword evidence="6 15" id="KW-0963">Cytoplasm</keyword>
<keyword evidence="7 15" id="KW-0328">Glycosyltransferase</keyword>
<evidence type="ECO:0000256" key="14">
    <source>
        <dbReference type="ARBA" id="ARBA00049402"/>
    </source>
</evidence>
<dbReference type="PANTHER" id="PTHR43340">
    <property type="entry name" value="HYPOXANTHINE-GUANINE PHOSPHORIBOSYLTRANSFERASE"/>
    <property type="match status" value="1"/>
</dbReference>
<name>A0A345Z2M4_9MOLU</name>
<evidence type="ECO:0000256" key="4">
    <source>
        <dbReference type="ARBA" id="ARBA00004676"/>
    </source>
</evidence>
<dbReference type="InterPro" id="IPR005904">
    <property type="entry name" value="Hxn_phspho_trans"/>
</dbReference>
<dbReference type="GO" id="GO:0052657">
    <property type="term" value="F:guanine phosphoribosyltransferase activity"/>
    <property type="evidence" value="ECO:0007669"/>
    <property type="project" value="UniProtKB-ARBA"/>
</dbReference>
<evidence type="ECO:0000313" key="17">
    <source>
        <dbReference type="EMBL" id="AXK50853.1"/>
    </source>
</evidence>
<evidence type="ECO:0000256" key="1">
    <source>
        <dbReference type="ARBA" id="ARBA00001946"/>
    </source>
</evidence>
<comment type="pathway">
    <text evidence="4">Purine metabolism; GMP biosynthesis via salvage pathway; GMP from guanine: step 1/1.</text>
</comment>
<evidence type="ECO:0000256" key="3">
    <source>
        <dbReference type="ARBA" id="ARBA00004669"/>
    </source>
</evidence>
<protein>
    <recommendedName>
        <fullName evidence="15">Hypoxanthine phosphoribosyltransferase</fullName>
        <ecNumber evidence="15">2.4.2.8</ecNumber>
    </recommendedName>
</protein>
<comment type="subcellular location">
    <subcellularLocation>
        <location evidence="2 15">Cytoplasm</location>
    </subcellularLocation>
</comment>
<dbReference type="EMBL" id="CP031376">
    <property type="protein sequence ID" value="AXK50853.1"/>
    <property type="molecule type" value="Genomic_DNA"/>
</dbReference>
<dbReference type="GO" id="GO:0032263">
    <property type="term" value="P:GMP salvage"/>
    <property type="evidence" value="ECO:0007669"/>
    <property type="project" value="TreeGrafter"/>
</dbReference>
<comment type="pathway">
    <text evidence="3 15">Purine metabolism; IMP biosynthesis via salvage pathway; IMP from hypoxanthine: step 1/1.</text>
</comment>
<keyword evidence="10 15" id="KW-0660">Purine salvage</keyword>
<accession>A0A345Z2M4</accession>
<sequence>MHPLIKEVLLTKEKIDLRTSEVAKEVTEHYLKEGVEDEPIVLVGFLKGCVPFMGKFLENFNLNCQTEYMLISSYGSGTKSSGKPEILLDLRIPIENRHILIVEDIIDTGITLDFMVNYFKMQNPKSIKIITMLDKSKSHKVDIKADWKCFDVGNEFLVGMGLDVNERFRNLPYIGVVDVEKLATWKW</sequence>
<evidence type="ECO:0000256" key="8">
    <source>
        <dbReference type="ARBA" id="ARBA00022679"/>
    </source>
</evidence>
<comment type="catalytic activity">
    <reaction evidence="14">
        <text>IMP + diphosphate = hypoxanthine + 5-phospho-alpha-D-ribose 1-diphosphate</text>
        <dbReference type="Rhea" id="RHEA:17973"/>
        <dbReference type="ChEBI" id="CHEBI:17368"/>
        <dbReference type="ChEBI" id="CHEBI:33019"/>
        <dbReference type="ChEBI" id="CHEBI:58017"/>
        <dbReference type="ChEBI" id="CHEBI:58053"/>
        <dbReference type="EC" id="2.4.2.8"/>
    </reaction>
    <physiologicalReaction direction="right-to-left" evidence="14">
        <dbReference type="Rhea" id="RHEA:17975"/>
    </physiologicalReaction>
</comment>
<evidence type="ECO:0000256" key="7">
    <source>
        <dbReference type="ARBA" id="ARBA00022676"/>
    </source>
</evidence>